<protein>
    <recommendedName>
        <fullName evidence="7">TRAP transporter large permease protein</fullName>
    </recommendedName>
</protein>
<dbReference type="OrthoDB" id="9790209at2"/>
<evidence type="ECO:0000259" key="8">
    <source>
        <dbReference type="Pfam" id="PF06808"/>
    </source>
</evidence>
<dbReference type="RefSeq" id="WP_055671016.1">
    <property type="nucleotide sequence ID" value="NZ_CXWD01000004.1"/>
</dbReference>
<comment type="caution">
    <text evidence="7">Lacks conserved residue(s) required for the propagation of feature annotation.</text>
</comment>
<proteinExistence type="inferred from homology"/>
<evidence type="ECO:0000313" key="9">
    <source>
        <dbReference type="EMBL" id="CTQ66992.1"/>
    </source>
</evidence>
<feature type="transmembrane region" description="Helical" evidence="7">
    <location>
        <begin position="333"/>
        <end position="361"/>
    </location>
</feature>
<evidence type="ECO:0000313" key="10">
    <source>
        <dbReference type="Proteomes" id="UP000053235"/>
    </source>
</evidence>
<feature type="transmembrane region" description="Helical" evidence="7">
    <location>
        <begin position="108"/>
        <end position="136"/>
    </location>
</feature>
<dbReference type="PANTHER" id="PTHR33362:SF5">
    <property type="entry name" value="C4-DICARBOXYLATE TRAP TRANSPORTER LARGE PERMEASE PROTEIN DCTM"/>
    <property type="match status" value="1"/>
</dbReference>
<dbReference type="InterPro" id="IPR010656">
    <property type="entry name" value="DctM"/>
</dbReference>
<feature type="transmembrane region" description="Helical" evidence="7">
    <location>
        <begin position="241"/>
        <end position="274"/>
    </location>
</feature>
<organism evidence="9 10">
    <name type="scientific">Roseibium alexandrii</name>
    <dbReference type="NCBI Taxonomy" id="388408"/>
    <lineage>
        <taxon>Bacteria</taxon>
        <taxon>Pseudomonadati</taxon>
        <taxon>Pseudomonadota</taxon>
        <taxon>Alphaproteobacteria</taxon>
        <taxon>Hyphomicrobiales</taxon>
        <taxon>Stappiaceae</taxon>
        <taxon>Roseibium</taxon>
    </lineage>
</organism>
<feature type="transmembrane region" description="Helical" evidence="7">
    <location>
        <begin position="413"/>
        <end position="441"/>
    </location>
</feature>
<evidence type="ECO:0000256" key="3">
    <source>
        <dbReference type="ARBA" id="ARBA00022519"/>
    </source>
</evidence>
<comment type="function">
    <text evidence="7">Part of the tripartite ATP-independent periplasmic (TRAP) transport system.</text>
</comment>
<gene>
    <name evidence="9" type="primary">siaT_11</name>
    <name evidence="9" type="ORF">LAX5112_01170</name>
</gene>
<feature type="transmembrane region" description="Helical" evidence="7">
    <location>
        <begin position="6"/>
        <end position="39"/>
    </location>
</feature>
<evidence type="ECO:0000256" key="5">
    <source>
        <dbReference type="ARBA" id="ARBA00022989"/>
    </source>
</evidence>
<dbReference type="Pfam" id="PF06808">
    <property type="entry name" value="DctM"/>
    <property type="match status" value="1"/>
</dbReference>
<dbReference type="GO" id="GO:0005886">
    <property type="term" value="C:plasma membrane"/>
    <property type="evidence" value="ECO:0007669"/>
    <property type="project" value="UniProtKB-SubCell"/>
</dbReference>
<feature type="domain" description="TRAP C4-dicarboxylate transport system permease DctM subunit" evidence="8">
    <location>
        <begin position="12"/>
        <end position="437"/>
    </location>
</feature>
<evidence type="ECO:0000256" key="6">
    <source>
        <dbReference type="ARBA" id="ARBA00023136"/>
    </source>
</evidence>
<keyword evidence="3 7" id="KW-0997">Cell inner membrane</keyword>
<dbReference type="EMBL" id="CXWD01000004">
    <property type="protein sequence ID" value="CTQ66992.1"/>
    <property type="molecule type" value="Genomic_DNA"/>
</dbReference>
<dbReference type="STRING" id="388408.LAX5112_01170"/>
<dbReference type="NCBIfam" id="TIGR00786">
    <property type="entry name" value="dctM"/>
    <property type="match status" value="1"/>
</dbReference>
<keyword evidence="2" id="KW-1003">Cell membrane</keyword>
<comment type="similarity">
    <text evidence="7">Belongs to the TRAP transporter large permease family.</text>
</comment>
<sequence>MDPATIGLIAFAFMLILLAMRVPIAFALIGVATAAAFMIFALRTGTFMPERAFRATSAMVFSNSFDLIHSFDLSMIPLFVALGNIAYKAGITTAVYNSARVWLVQLRGGVAMASVIGCGGFSAISGSSVACASTMGKICTPEMLRLGYDPKLATSSVAAGGTLGSLIPPSVLFIIYAIFTETSVSKLFVAGVLPGILTLLGFLLVIAAWIAIDPKVAPAKEAPASREEKIQAAKEAWPAALIFLIIVVGIYGGFFTATAAAAVSVVVTTAIGFMQRRLSLPDLWHAVRDTVIQTSSLFIVAAAAKIFVSAIALTGIAPALVQAVSEAQLSPAMLLFCICLVYILLGMFLDPIGIMVLTLPLMIPLVEANGMDLIWFGVVVVKLLEIGLITPPVGLNVFVLANVVGKEAPVGTIFAGIWRFLAVDLVVLALIVSFPAISLILSEAVK</sequence>
<evidence type="ECO:0000256" key="7">
    <source>
        <dbReference type="RuleBase" id="RU369079"/>
    </source>
</evidence>
<dbReference type="Proteomes" id="UP000053235">
    <property type="component" value="Unassembled WGS sequence"/>
</dbReference>
<keyword evidence="6 7" id="KW-0472">Membrane</keyword>
<comment type="subunit">
    <text evidence="7">The complex comprises the extracytoplasmic solute receptor protein and the two transmembrane proteins.</text>
</comment>
<feature type="transmembrane region" description="Helical" evidence="7">
    <location>
        <begin position="156"/>
        <end position="180"/>
    </location>
</feature>
<keyword evidence="4 7" id="KW-0812">Transmembrane</keyword>
<name>A0A0M6ZXW6_9HYPH</name>
<reference evidence="10" key="1">
    <citation type="submission" date="2015-07" db="EMBL/GenBank/DDBJ databases">
        <authorList>
            <person name="Rodrigo-Torres Lidia"/>
            <person name="Arahal R.David."/>
        </authorList>
    </citation>
    <scope>NUCLEOTIDE SEQUENCE [LARGE SCALE GENOMIC DNA]</scope>
    <source>
        <strain evidence="10">CECT 5112</strain>
    </source>
</reference>
<evidence type="ECO:0000256" key="4">
    <source>
        <dbReference type="ARBA" id="ARBA00022692"/>
    </source>
</evidence>
<feature type="transmembrane region" description="Helical" evidence="7">
    <location>
        <begin position="295"/>
        <end position="321"/>
    </location>
</feature>
<evidence type="ECO:0000256" key="2">
    <source>
        <dbReference type="ARBA" id="ARBA00022475"/>
    </source>
</evidence>
<feature type="transmembrane region" description="Helical" evidence="7">
    <location>
        <begin position="187"/>
        <end position="212"/>
    </location>
</feature>
<keyword evidence="5 7" id="KW-1133">Transmembrane helix</keyword>
<evidence type="ECO:0000256" key="1">
    <source>
        <dbReference type="ARBA" id="ARBA00004429"/>
    </source>
</evidence>
<dbReference type="PANTHER" id="PTHR33362">
    <property type="entry name" value="SIALIC ACID TRAP TRANSPORTER PERMEASE PROTEIN SIAT-RELATED"/>
    <property type="match status" value="1"/>
</dbReference>
<dbReference type="InterPro" id="IPR004681">
    <property type="entry name" value="TRAP_DctM"/>
</dbReference>
<keyword evidence="7" id="KW-0813">Transport</keyword>
<comment type="subcellular location">
    <subcellularLocation>
        <location evidence="1 7">Cell inner membrane</location>
        <topology evidence="1 7">Multi-pass membrane protein</topology>
    </subcellularLocation>
</comment>
<feature type="transmembrane region" description="Helical" evidence="7">
    <location>
        <begin position="75"/>
        <end position="96"/>
    </location>
</feature>
<dbReference type="GO" id="GO:0022857">
    <property type="term" value="F:transmembrane transporter activity"/>
    <property type="evidence" value="ECO:0007669"/>
    <property type="project" value="UniProtKB-UniRule"/>
</dbReference>
<dbReference type="AlphaFoldDB" id="A0A0M6ZXW6"/>
<keyword evidence="10" id="KW-1185">Reference proteome</keyword>
<dbReference type="PIRSF" id="PIRSF006066">
    <property type="entry name" value="HI0050"/>
    <property type="match status" value="1"/>
</dbReference>
<accession>A0A0M6ZXW6</accession>
<feature type="transmembrane region" description="Helical" evidence="7">
    <location>
        <begin position="373"/>
        <end position="393"/>
    </location>
</feature>